<feature type="domain" description="Major facilitator superfamily (MFS) profile" evidence="7">
    <location>
        <begin position="10"/>
        <end position="405"/>
    </location>
</feature>
<dbReference type="InterPro" id="IPR003663">
    <property type="entry name" value="Sugar/inositol_transpt"/>
</dbReference>
<keyword evidence="9" id="KW-1185">Reference proteome</keyword>
<feature type="transmembrane region" description="Helical" evidence="6">
    <location>
        <begin position="219"/>
        <end position="242"/>
    </location>
</feature>
<feature type="region of interest" description="Disordered" evidence="5">
    <location>
        <begin position="416"/>
        <end position="435"/>
    </location>
</feature>
<feature type="transmembrane region" description="Helical" evidence="6">
    <location>
        <begin position="351"/>
        <end position="373"/>
    </location>
</feature>
<evidence type="ECO:0000256" key="4">
    <source>
        <dbReference type="ARBA" id="ARBA00023136"/>
    </source>
</evidence>
<dbReference type="PANTHER" id="PTHR48021">
    <property type="match status" value="1"/>
</dbReference>
<evidence type="ECO:0000256" key="1">
    <source>
        <dbReference type="ARBA" id="ARBA00004141"/>
    </source>
</evidence>
<sequence length="435" mass="48463">MVFFSKELLYACIIVIGNIEVGWTLTFSSPALPLIKHEFPRLSSFELAAFPAIPSLAAILGTYWGGFLLRRSTRKITLLVNAISSSIFWFMTLTMNEKYFWTTLIIRFLSGIVIGSATTVGGCYTLEIAPPNQIGFYGVFNSVMISFGHCTFNLIGAAHSWRVNVYAAAGFSLFQFACGFFLPDSPVDIARRAHKKPKENEDQITKTERKQRSLLQRCYIKPMMIGILLAVFQQLAGVNALVSNMSPLLKKSGLNIDSAYQAAITTSAEVFAGFISTAIMDKVGRRLIWIISGSGACLFMILFSTNLITEWSTILPVIAIFLYMFLFGGGFAPIPWIIVPEMFDDDVRSTANSICVSLNWLCASVVTFCFPYMEKSMHMYGALYFFAACCFCAVIFGYIFIPADPKIFRQSDSSVNQEKDLEEEDNKEVSAITEL</sequence>
<feature type="transmembrane region" description="Helical" evidence="6">
    <location>
        <begin position="262"/>
        <end position="280"/>
    </location>
</feature>
<evidence type="ECO:0000256" key="6">
    <source>
        <dbReference type="SAM" id="Phobius"/>
    </source>
</evidence>
<dbReference type="PANTHER" id="PTHR48021:SF1">
    <property type="entry name" value="GH07001P-RELATED"/>
    <property type="match status" value="1"/>
</dbReference>
<feature type="transmembrane region" description="Helical" evidence="6">
    <location>
        <begin position="136"/>
        <end position="157"/>
    </location>
</feature>
<dbReference type="InterPro" id="IPR020846">
    <property type="entry name" value="MFS_dom"/>
</dbReference>
<evidence type="ECO:0000259" key="7">
    <source>
        <dbReference type="PROSITE" id="PS50850"/>
    </source>
</evidence>
<feature type="transmembrane region" description="Helical" evidence="6">
    <location>
        <begin position="47"/>
        <end position="69"/>
    </location>
</feature>
<evidence type="ECO:0000313" key="9">
    <source>
        <dbReference type="Proteomes" id="UP001470230"/>
    </source>
</evidence>
<feature type="transmembrane region" description="Helical" evidence="6">
    <location>
        <begin position="379"/>
        <end position="401"/>
    </location>
</feature>
<evidence type="ECO:0000256" key="3">
    <source>
        <dbReference type="ARBA" id="ARBA00022989"/>
    </source>
</evidence>
<evidence type="ECO:0000256" key="5">
    <source>
        <dbReference type="SAM" id="MobiDB-lite"/>
    </source>
</evidence>
<keyword evidence="4 6" id="KW-0472">Membrane</keyword>
<dbReference type="EMBL" id="JAPFFF010000016">
    <property type="protein sequence ID" value="KAK8864834.1"/>
    <property type="molecule type" value="Genomic_DNA"/>
</dbReference>
<feature type="transmembrane region" description="Helical" evidence="6">
    <location>
        <begin position="99"/>
        <end position="124"/>
    </location>
</feature>
<feature type="transmembrane region" description="Helical" evidence="6">
    <location>
        <begin position="314"/>
        <end position="339"/>
    </location>
</feature>
<gene>
    <name evidence="8" type="ORF">M9Y10_010360</name>
</gene>
<accession>A0ABR2ILZ6</accession>
<feature type="transmembrane region" description="Helical" evidence="6">
    <location>
        <begin position="163"/>
        <end position="182"/>
    </location>
</feature>
<comment type="subcellular location">
    <subcellularLocation>
        <location evidence="1">Membrane</location>
        <topology evidence="1">Multi-pass membrane protein</topology>
    </subcellularLocation>
</comment>
<feature type="transmembrane region" description="Helical" evidence="6">
    <location>
        <begin position="7"/>
        <end position="27"/>
    </location>
</feature>
<dbReference type="Gene3D" id="1.20.1250.20">
    <property type="entry name" value="MFS general substrate transporter like domains"/>
    <property type="match status" value="1"/>
</dbReference>
<protein>
    <submittedName>
        <fullName evidence="8">Glucose import</fullName>
    </submittedName>
</protein>
<proteinExistence type="predicted"/>
<dbReference type="PROSITE" id="PS50850">
    <property type="entry name" value="MFS"/>
    <property type="match status" value="1"/>
</dbReference>
<dbReference type="Pfam" id="PF00083">
    <property type="entry name" value="Sugar_tr"/>
    <property type="match status" value="1"/>
</dbReference>
<keyword evidence="2 6" id="KW-0812">Transmembrane</keyword>
<dbReference type="PRINTS" id="PR00171">
    <property type="entry name" value="SUGRTRNSPORT"/>
</dbReference>
<comment type="caution">
    <text evidence="8">The sequence shown here is derived from an EMBL/GenBank/DDBJ whole genome shotgun (WGS) entry which is preliminary data.</text>
</comment>
<dbReference type="InterPro" id="IPR005828">
    <property type="entry name" value="MFS_sugar_transport-like"/>
</dbReference>
<dbReference type="Proteomes" id="UP001470230">
    <property type="component" value="Unassembled WGS sequence"/>
</dbReference>
<dbReference type="InterPro" id="IPR050549">
    <property type="entry name" value="MFS_Trehalose_Transporter"/>
</dbReference>
<dbReference type="InterPro" id="IPR036259">
    <property type="entry name" value="MFS_trans_sf"/>
</dbReference>
<name>A0ABR2ILZ6_9EUKA</name>
<dbReference type="SUPFAM" id="SSF103473">
    <property type="entry name" value="MFS general substrate transporter"/>
    <property type="match status" value="1"/>
</dbReference>
<keyword evidence="3 6" id="KW-1133">Transmembrane helix</keyword>
<evidence type="ECO:0000256" key="2">
    <source>
        <dbReference type="ARBA" id="ARBA00022692"/>
    </source>
</evidence>
<organism evidence="8 9">
    <name type="scientific">Tritrichomonas musculus</name>
    <dbReference type="NCBI Taxonomy" id="1915356"/>
    <lineage>
        <taxon>Eukaryota</taxon>
        <taxon>Metamonada</taxon>
        <taxon>Parabasalia</taxon>
        <taxon>Tritrichomonadida</taxon>
        <taxon>Tritrichomonadidae</taxon>
        <taxon>Tritrichomonas</taxon>
    </lineage>
</organism>
<feature type="transmembrane region" description="Helical" evidence="6">
    <location>
        <begin position="287"/>
        <end position="308"/>
    </location>
</feature>
<evidence type="ECO:0000313" key="8">
    <source>
        <dbReference type="EMBL" id="KAK8864834.1"/>
    </source>
</evidence>
<reference evidence="8 9" key="1">
    <citation type="submission" date="2024-04" db="EMBL/GenBank/DDBJ databases">
        <title>Tritrichomonas musculus Genome.</title>
        <authorList>
            <person name="Alves-Ferreira E."/>
            <person name="Grigg M."/>
            <person name="Lorenzi H."/>
            <person name="Galac M."/>
        </authorList>
    </citation>
    <scope>NUCLEOTIDE SEQUENCE [LARGE SCALE GENOMIC DNA]</scope>
    <source>
        <strain evidence="8 9">EAF2021</strain>
    </source>
</reference>
<feature type="transmembrane region" description="Helical" evidence="6">
    <location>
        <begin position="76"/>
        <end position="93"/>
    </location>
</feature>